<gene>
    <name evidence="2" type="primary">LOC104231169</name>
</gene>
<organism evidence="1 2">
    <name type="scientific">Nicotiana sylvestris</name>
    <name type="common">Wood tobacco</name>
    <name type="synonym">South American tobacco</name>
    <dbReference type="NCBI Taxonomy" id="4096"/>
    <lineage>
        <taxon>Eukaryota</taxon>
        <taxon>Viridiplantae</taxon>
        <taxon>Streptophyta</taxon>
        <taxon>Embryophyta</taxon>
        <taxon>Tracheophyta</taxon>
        <taxon>Spermatophyta</taxon>
        <taxon>Magnoliopsida</taxon>
        <taxon>eudicotyledons</taxon>
        <taxon>Gunneridae</taxon>
        <taxon>Pentapetalae</taxon>
        <taxon>asterids</taxon>
        <taxon>lamiids</taxon>
        <taxon>Solanales</taxon>
        <taxon>Solanaceae</taxon>
        <taxon>Nicotianoideae</taxon>
        <taxon>Nicotianeae</taxon>
        <taxon>Nicotiana</taxon>
    </lineage>
</organism>
<dbReference type="AlphaFoldDB" id="A0A1U7WUY1"/>
<protein>
    <submittedName>
        <fullName evidence="2">Uncharacterized protein LOC104231169</fullName>
    </submittedName>
</protein>
<reference evidence="1" key="1">
    <citation type="journal article" date="2013" name="Genome Biol.">
        <title>Reference genomes and transcriptomes of Nicotiana sylvestris and Nicotiana tomentosiformis.</title>
        <authorList>
            <person name="Sierro N."/>
            <person name="Battey J.N."/>
            <person name="Ouadi S."/>
            <person name="Bovet L."/>
            <person name="Goepfert S."/>
            <person name="Bakaher N."/>
            <person name="Peitsch M.C."/>
            <person name="Ivanov N.V."/>
        </authorList>
    </citation>
    <scope>NUCLEOTIDE SEQUENCE [LARGE SCALE GENOMIC DNA]</scope>
</reference>
<reference evidence="2" key="2">
    <citation type="submission" date="2025-08" db="UniProtKB">
        <authorList>
            <consortium name="RefSeq"/>
        </authorList>
    </citation>
    <scope>IDENTIFICATION</scope>
    <source>
        <tissue evidence="2">Leaf</tissue>
    </source>
</reference>
<keyword evidence="1" id="KW-1185">Reference proteome</keyword>
<sequence>MWHKNRYRTKSPILFVFLAFSQESKTKRKPQFRPSRPLKYISITPCRTRKINPSPVPNLAKIFVSPAVSANIRFSSSLGPSITCNFIRYRLKSRMLVVVRGMQVEIVKWPREACNPGRENDWIFGDIEGQPGALSSRSVGVRERVRPQGSRNLSILVKTGANVESNSSSL</sequence>
<name>A0A1U7WUY1_NICSY</name>
<dbReference type="RefSeq" id="XP_009782418.1">
    <property type="nucleotide sequence ID" value="XM_009784116.1"/>
</dbReference>
<evidence type="ECO:0000313" key="1">
    <source>
        <dbReference type="Proteomes" id="UP000189701"/>
    </source>
</evidence>
<accession>A0A1U7WUY1</accession>
<evidence type="ECO:0000313" key="2">
    <source>
        <dbReference type="RefSeq" id="XP_009782418.1"/>
    </source>
</evidence>
<dbReference type="Proteomes" id="UP000189701">
    <property type="component" value="Unplaced"/>
</dbReference>
<proteinExistence type="predicted"/>